<feature type="chain" id="PRO_5012679399" evidence="5">
    <location>
        <begin position="33"/>
        <end position="270"/>
    </location>
</feature>
<dbReference type="Gene3D" id="1.10.530.10">
    <property type="match status" value="1"/>
</dbReference>
<dbReference type="InterPro" id="IPR023346">
    <property type="entry name" value="Lysozyme-like_dom_sf"/>
</dbReference>
<dbReference type="RefSeq" id="WP_210582054.1">
    <property type="nucleotide sequence ID" value="NZ_LK995542.1"/>
</dbReference>
<dbReference type="InterPro" id="IPR010618">
    <property type="entry name" value="RPF"/>
</dbReference>
<evidence type="ECO:0000259" key="6">
    <source>
        <dbReference type="PROSITE" id="PS51109"/>
    </source>
</evidence>
<feature type="region of interest" description="Disordered" evidence="4">
    <location>
        <begin position="156"/>
        <end position="188"/>
    </location>
</feature>
<sequence length="270" mass="26717">MTSVKALHKPGLFRAGGVAAALALSISGGAYAAVQATAPGGDAEVLPETAVVASAASADIAAGADSADVLVAGGDAAEVSSVSEDEVDEFKRVEQETDALPEGETEVQTAGVNGVTRVVYQVTSVDGQETSREVVSRVVVSERVDEVVLVGTGSTTTETADASAAASDSASSSGSTASGSSSSTSGSASAADDSVWAALAQCESGGNPATNTGNGFYGLYQFSLSTWRALGGTGYPHEADAATQTAMAKKLQAQSGWGQWPGCAAQLGLL</sequence>
<feature type="domain" description="G5" evidence="6">
    <location>
        <begin position="74"/>
        <end position="154"/>
    </location>
</feature>
<dbReference type="AlphaFoldDB" id="A0A1L7REI7"/>
<keyword evidence="2 5" id="KW-0732">Signal</keyword>
<feature type="signal peptide" evidence="5">
    <location>
        <begin position="1"/>
        <end position="32"/>
    </location>
</feature>
<evidence type="ECO:0000256" key="2">
    <source>
        <dbReference type="ARBA" id="ARBA00022729"/>
    </source>
</evidence>
<dbReference type="Pfam" id="PF07501">
    <property type="entry name" value="G5"/>
    <property type="match status" value="1"/>
</dbReference>
<reference evidence="7" key="1">
    <citation type="submission" date="2014-07" db="EMBL/GenBank/DDBJ databases">
        <authorList>
            <person name="Zhang J.E."/>
            <person name="Yang H."/>
            <person name="Guo J."/>
            <person name="Deng Z."/>
            <person name="Luo H."/>
            <person name="Luo M."/>
            <person name="Zhao B."/>
        </authorList>
    </citation>
    <scope>NUCLEOTIDE SEQUENCE</scope>
    <source>
        <strain evidence="7">AM4</strain>
    </source>
</reference>
<comment type="similarity">
    <text evidence="1">Belongs to the transglycosylase family. Rpf subfamily.</text>
</comment>
<dbReference type="InterPro" id="IPR011098">
    <property type="entry name" value="G5_dom"/>
</dbReference>
<evidence type="ECO:0000313" key="7">
    <source>
        <dbReference type="EMBL" id="CED92495.1"/>
    </source>
</evidence>
<dbReference type="EMBL" id="LK995542">
    <property type="protein sequence ID" value="CED92495.1"/>
    <property type="molecule type" value="Genomic_DNA"/>
</dbReference>
<dbReference type="GO" id="GO:0016787">
    <property type="term" value="F:hydrolase activity"/>
    <property type="evidence" value="ECO:0007669"/>
    <property type="project" value="UniProtKB-KW"/>
</dbReference>
<dbReference type="Gene3D" id="2.20.230.10">
    <property type="entry name" value="Resuscitation-promoting factor rpfb"/>
    <property type="match status" value="1"/>
</dbReference>
<dbReference type="Pfam" id="PF06737">
    <property type="entry name" value="Transglycosylas"/>
    <property type="match status" value="1"/>
</dbReference>
<protein>
    <submittedName>
        <fullName evidence="7">G5 domain</fullName>
    </submittedName>
</protein>
<evidence type="ECO:0000256" key="4">
    <source>
        <dbReference type="SAM" id="MobiDB-lite"/>
    </source>
</evidence>
<proteinExistence type="inferred from homology"/>
<name>A0A1L7REI7_9ACTO</name>
<organism evidence="7">
    <name type="scientific">Actinomyces succiniciruminis</name>
    <dbReference type="NCBI Taxonomy" id="1522002"/>
    <lineage>
        <taxon>Bacteria</taxon>
        <taxon>Bacillati</taxon>
        <taxon>Actinomycetota</taxon>
        <taxon>Actinomycetes</taxon>
        <taxon>Actinomycetales</taxon>
        <taxon>Actinomycetaceae</taxon>
        <taxon>Actinomyces</taxon>
    </lineage>
</organism>
<dbReference type="CDD" id="cd13925">
    <property type="entry name" value="RPF"/>
    <property type="match status" value="1"/>
</dbReference>
<dbReference type="PROSITE" id="PS51109">
    <property type="entry name" value="G5"/>
    <property type="match status" value="1"/>
</dbReference>
<dbReference type="SUPFAM" id="SSF53955">
    <property type="entry name" value="Lysozyme-like"/>
    <property type="match status" value="1"/>
</dbReference>
<evidence type="ECO:0000256" key="1">
    <source>
        <dbReference type="ARBA" id="ARBA00010830"/>
    </source>
</evidence>
<evidence type="ECO:0000256" key="3">
    <source>
        <dbReference type="ARBA" id="ARBA00022801"/>
    </source>
</evidence>
<dbReference type="SMART" id="SM01208">
    <property type="entry name" value="G5"/>
    <property type="match status" value="1"/>
</dbReference>
<accession>A0A1L7REI7</accession>
<evidence type="ECO:0000256" key="5">
    <source>
        <dbReference type="SAM" id="SignalP"/>
    </source>
</evidence>
<gene>
    <name evidence="7" type="ORF">AAM4_2663</name>
</gene>
<keyword evidence="3" id="KW-0378">Hydrolase</keyword>